<protein>
    <submittedName>
        <fullName evidence="1">3068_t:CDS:1</fullName>
    </submittedName>
</protein>
<keyword evidence="2" id="KW-1185">Reference proteome</keyword>
<dbReference type="Proteomes" id="UP000789860">
    <property type="component" value="Unassembled WGS sequence"/>
</dbReference>
<reference evidence="1" key="1">
    <citation type="submission" date="2021-06" db="EMBL/GenBank/DDBJ databases">
        <authorList>
            <person name="Kallberg Y."/>
            <person name="Tangrot J."/>
            <person name="Rosling A."/>
        </authorList>
    </citation>
    <scope>NUCLEOTIDE SEQUENCE</scope>
    <source>
        <strain evidence="1">AU212A</strain>
    </source>
</reference>
<accession>A0ACA9L6F2</accession>
<proteinExistence type="predicted"/>
<feature type="non-terminal residue" evidence="1">
    <location>
        <position position="1"/>
    </location>
</feature>
<evidence type="ECO:0000313" key="2">
    <source>
        <dbReference type="Proteomes" id="UP000789860"/>
    </source>
</evidence>
<name>A0ACA9L6F2_9GLOM</name>
<evidence type="ECO:0000313" key="1">
    <source>
        <dbReference type="EMBL" id="CAG8512543.1"/>
    </source>
</evidence>
<dbReference type="EMBL" id="CAJVPM010004382">
    <property type="protein sequence ID" value="CAG8512543.1"/>
    <property type="molecule type" value="Genomic_DNA"/>
</dbReference>
<comment type="caution">
    <text evidence="1">The sequence shown here is derived from an EMBL/GenBank/DDBJ whole genome shotgun (WGS) entry which is preliminary data.</text>
</comment>
<organism evidence="1 2">
    <name type="scientific">Scutellospora calospora</name>
    <dbReference type="NCBI Taxonomy" id="85575"/>
    <lineage>
        <taxon>Eukaryota</taxon>
        <taxon>Fungi</taxon>
        <taxon>Fungi incertae sedis</taxon>
        <taxon>Mucoromycota</taxon>
        <taxon>Glomeromycotina</taxon>
        <taxon>Glomeromycetes</taxon>
        <taxon>Diversisporales</taxon>
        <taxon>Gigasporaceae</taxon>
        <taxon>Scutellospora</taxon>
    </lineage>
</organism>
<sequence length="250" mass="28731">AGNAGYGIVTALTLRIYPIPKIVTTVLFLNQLGNNFHRNLTFIINISAKSPIHVRGIYLGSANELQPLVQEYIELTKPTSVTYEEGDLYSIIIKNADSSNVTGSFKVKSFFIDSTGLSNKGAKYLMRFVDSFKCSMAFELMLTGGGRVNDIRRNETAFVHRGFLFNIVLKVTISSEKCLQDLENFAKHFQKNYASYENYQNLIDKKLDNWQCRYYSENFERLVEVKRKYDPYNLFHWNQSIPTNTDVTCY</sequence>
<gene>
    <name evidence="1" type="ORF">SCALOS_LOCUS3723</name>
</gene>